<comment type="caution">
    <text evidence="2">The sequence shown here is derived from an EMBL/GenBank/DDBJ whole genome shotgun (WGS) entry which is preliminary data.</text>
</comment>
<keyword evidence="1" id="KW-0472">Membrane</keyword>
<gene>
    <name evidence="2" type="ORF">JIN78_16580</name>
</gene>
<feature type="transmembrane region" description="Helical" evidence="1">
    <location>
        <begin position="9"/>
        <end position="27"/>
    </location>
</feature>
<evidence type="ECO:0000256" key="1">
    <source>
        <dbReference type="SAM" id="Phobius"/>
    </source>
</evidence>
<dbReference type="EMBL" id="JAENIO010000083">
    <property type="protein sequence ID" value="MBK1835682.1"/>
    <property type="molecule type" value="Genomic_DNA"/>
</dbReference>
<protein>
    <submittedName>
        <fullName evidence="2">Uncharacterized protein</fullName>
    </submittedName>
</protein>
<keyword evidence="1" id="KW-0812">Transmembrane</keyword>
<organism evidence="2 3">
    <name type="scientific">Roseibacillus ishigakijimensis</name>
    <dbReference type="NCBI Taxonomy" id="454146"/>
    <lineage>
        <taxon>Bacteria</taxon>
        <taxon>Pseudomonadati</taxon>
        <taxon>Verrucomicrobiota</taxon>
        <taxon>Verrucomicrobiia</taxon>
        <taxon>Verrucomicrobiales</taxon>
        <taxon>Verrucomicrobiaceae</taxon>
        <taxon>Roseibacillus</taxon>
    </lineage>
</organism>
<reference evidence="2" key="1">
    <citation type="submission" date="2021-01" db="EMBL/GenBank/DDBJ databases">
        <title>Modified the classification status of verrucomicrobia.</title>
        <authorList>
            <person name="Feng X."/>
        </authorList>
    </citation>
    <scope>NUCLEOTIDE SEQUENCE</scope>
    <source>
        <strain evidence="2">KCTC 12986</strain>
    </source>
</reference>
<evidence type="ECO:0000313" key="3">
    <source>
        <dbReference type="Proteomes" id="UP000604083"/>
    </source>
</evidence>
<dbReference type="Proteomes" id="UP000604083">
    <property type="component" value="Unassembled WGS sequence"/>
</dbReference>
<evidence type="ECO:0000313" key="2">
    <source>
        <dbReference type="EMBL" id="MBK1835682.1"/>
    </source>
</evidence>
<proteinExistence type="predicted"/>
<accession>A0A934VNU2</accession>
<dbReference type="RefSeq" id="WP_200393119.1">
    <property type="nucleotide sequence ID" value="NZ_JAENIO010000083.1"/>
</dbReference>
<sequence length="493" mass="54892">MRKKYRNKVFLILAMIVGGVCIMHSFLNHQASERKKIKNNHTAERFEKKTEIKSSISSVRSDYEGLEGGRAANSLIAEMVGLSEPYQFANPEIVVFSDVSSRLSFARELERIMAENGEGSVRSSIIRQLFYTSNISMVDGLSFLDVLGDVDSSVAVGALVERFKENTAFSLNDVRGFDLDELLNSPFEGKLKFLAEGLHEFVGRFGISSGEVKDLVSSAVYEDVFSVLLGSDVLNVSFQKERLKLFGSLARHGSSLQMINVLNEKAPQVLNEPVFQREAFSRWTGKDSQVVANYINLFTSVDFEAGSRFAKSLIGLDLSKAERKYEDLLLSGRSDIEWFAVELAKKHASKGRFSEVDRYLGDMFDLEDERKNRVMSEIWGEKVKYVESRVLADGVSAISSIVNGRSGGDVEMIEVAMSKWIKESPEDSANWFENQGVNVVPEKRQYIAAAYAKEAASQGDVALARQWADLIIDQETAARIQGVIAEAEKAGQN</sequence>
<keyword evidence="1" id="KW-1133">Transmembrane helix</keyword>
<keyword evidence="3" id="KW-1185">Reference proteome</keyword>
<dbReference type="AlphaFoldDB" id="A0A934VNU2"/>
<name>A0A934VNU2_9BACT</name>